<accession>A0A521CTD4</accession>
<evidence type="ECO:0000313" key="3">
    <source>
        <dbReference type="EMBL" id="MRX66963.1"/>
    </source>
</evidence>
<evidence type="ECO:0000313" key="4">
    <source>
        <dbReference type="EMBL" id="SMO62673.1"/>
    </source>
</evidence>
<dbReference type="EMBL" id="FXTA01000002">
    <property type="protein sequence ID" value="SMO62673.1"/>
    <property type="molecule type" value="Genomic_DNA"/>
</dbReference>
<dbReference type="InterPro" id="IPR047731">
    <property type="entry name" value="Zinc_ribbon_put"/>
</dbReference>
<keyword evidence="6" id="KW-1185">Reference proteome</keyword>
<gene>
    <name evidence="3" type="ORF">GJU42_03190</name>
    <name evidence="4" type="ORF">SAMN06265349_102893</name>
</gene>
<name>A0A521CTD4_9FLAO</name>
<dbReference type="AlphaFoldDB" id="A0A521CTD4"/>
<dbReference type="NCBIfam" id="NF040506">
    <property type="entry name" value="PG0870_Nterm"/>
    <property type="match status" value="1"/>
</dbReference>
<dbReference type="EMBL" id="WKKG01000001">
    <property type="protein sequence ID" value="MRX66963.1"/>
    <property type="molecule type" value="Genomic_DNA"/>
</dbReference>
<dbReference type="Proteomes" id="UP000317289">
    <property type="component" value="Unassembled WGS sequence"/>
</dbReference>
<evidence type="ECO:0000313" key="6">
    <source>
        <dbReference type="Proteomes" id="UP000468990"/>
    </source>
</evidence>
<organism evidence="4 5">
    <name type="scientific">Flavobacterium resistens</name>
    <dbReference type="NCBI Taxonomy" id="443612"/>
    <lineage>
        <taxon>Bacteria</taxon>
        <taxon>Pseudomonadati</taxon>
        <taxon>Bacteroidota</taxon>
        <taxon>Flavobacteriia</taxon>
        <taxon>Flavobacteriales</taxon>
        <taxon>Flavobacteriaceae</taxon>
        <taxon>Flavobacterium</taxon>
    </lineage>
</organism>
<evidence type="ECO:0000259" key="1">
    <source>
        <dbReference type="Pfam" id="PF19898"/>
    </source>
</evidence>
<dbReference type="Pfam" id="PF21957">
    <property type="entry name" value="Zn_ribbon_16"/>
    <property type="match status" value="1"/>
</dbReference>
<feature type="domain" description="DUF6371" evidence="1">
    <location>
        <begin position="92"/>
        <end position="246"/>
    </location>
</feature>
<feature type="domain" description="Zinc beta-ribbon finger putative" evidence="2">
    <location>
        <begin position="4"/>
        <end position="58"/>
    </location>
</feature>
<evidence type="ECO:0000259" key="2">
    <source>
        <dbReference type="Pfam" id="PF21957"/>
    </source>
</evidence>
<dbReference type="Pfam" id="PF19898">
    <property type="entry name" value="DUF6371"/>
    <property type="match status" value="1"/>
</dbReference>
<evidence type="ECO:0000313" key="5">
    <source>
        <dbReference type="Proteomes" id="UP000317289"/>
    </source>
</evidence>
<dbReference type="InterPro" id="IPR045951">
    <property type="entry name" value="DUF6371"/>
</dbReference>
<sequence>MKKFKYILDKSSKKFICPKCHKKTFVKFIESETGNYLSEDFGRCDRETNCSYYNSPEGNQIHSFEKNQIPKLQTSYHNIDLLKQSLRDYSNNNFIAFLEKIFSSDKVKIAIENYKIGTSKNWQGSTVFWQIDNLNRIHAGKILQYNPITGKRIKDENNKALINWVHSILKRRRQLENFNLSQCLFGLHLIRQNTKKVAIVESEKTAIIMSLFKPQYYWLATGNKQAFKYEMLNPVKEFEIIAFPDKSEYKDWNLKAIELNKIGFRIHVSKILEHTNYPTGFDLADLITFHREKEKLFNNST</sequence>
<dbReference type="Proteomes" id="UP000468990">
    <property type="component" value="Unassembled WGS sequence"/>
</dbReference>
<proteinExistence type="predicted"/>
<reference evidence="3 6" key="2">
    <citation type="submission" date="2019-11" db="EMBL/GenBank/DDBJ databases">
        <title>Flavobacterium resistens genome.</title>
        <authorList>
            <person name="Wilson V.M."/>
            <person name="Newman J.D."/>
        </authorList>
    </citation>
    <scope>NUCLEOTIDE SEQUENCE [LARGE SCALE GENOMIC DNA]</scope>
    <source>
        <strain evidence="3 6">DSM 19382</strain>
    </source>
</reference>
<reference evidence="4 5" key="1">
    <citation type="submission" date="2017-05" db="EMBL/GenBank/DDBJ databases">
        <authorList>
            <person name="Varghese N."/>
            <person name="Submissions S."/>
        </authorList>
    </citation>
    <scope>NUCLEOTIDE SEQUENCE [LARGE SCALE GENOMIC DNA]</scope>
    <source>
        <strain evidence="4 5">DSM 19382</strain>
    </source>
</reference>
<dbReference type="RefSeq" id="WP_142450533.1">
    <property type="nucleotide sequence ID" value="NZ_FXTA01000002.1"/>
</dbReference>
<protein>
    <submittedName>
        <fullName evidence="4">Uncharacterized protein</fullName>
    </submittedName>
</protein>
<dbReference type="OrthoDB" id="1068350at2"/>